<dbReference type="RefSeq" id="WP_150757691.1">
    <property type="nucleotide sequence ID" value="NZ_CABVIE010000005.1"/>
</dbReference>
<feature type="transmembrane region" description="Helical" evidence="1">
    <location>
        <begin position="154"/>
        <end position="175"/>
    </location>
</feature>
<dbReference type="AlphaFoldDB" id="A0A8H2RQB7"/>
<keyword evidence="1" id="KW-0812">Transmembrane</keyword>
<feature type="transmembrane region" description="Helical" evidence="1">
    <location>
        <begin position="58"/>
        <end position="75"/>
    </location>
</feature>
<sequence>MNYIQRQLAMSVSVVRSLQVNRVKVVWFLFSLSGLGAIMDNGLNYMDKENGMSGWQRLGVVLSVIIALLTIGTNFDSFPTQEKTLGELDSRVSLWATCDRYYEDIEAGRKNTDSHCSTYTKQFVIEKIKVELNWYQGQLNTLTERQVKFVAYYFAWWVGVSLIMYLIAITVKWVYRGFRPKRV</sequence>
<dbReference type="EMBL" id="CABVIE010000005">
    <property type="protein sequence ID" value="VVO86201.1"/>
    <property type="molecule type" value="Genomic_DNA"/>
</dbReference>
<comment type="caution">
    <text evidence="2">The sequence shown here is derived from an EMBL/GenBank/DDBJ whole genome shotgun (WGS) entry which is preliminary data.</text>
</comment>
<evidence type="ECO:0000313" key="3">
    <source>
        <dbReference type="Proteomes" id="UP000325723"/>
    </source>
</evidence>
<name>A0A8H2RQB7_PSEFL</name>
<protein>
    <recommendedName>
        <fullName evidence="4">Transmembrane protein</fullName>
    </recommendedName>
</protein>
<accession>A0A8H2RQB7</accession>
<gene>
    <name evidence="2" type="ORF">PS900_02082</name>
</gene>
<keyword evidence="1" id="KW-0472">Membrane</keyword>
<evidence type="ECO:0008006" key="4">
    <source>
        <dbReference type="Google" id="ProtNLM"/>
    </source>
</evidence>
<evidence type="ECO:0000256" key="1">
    <source>
        <dbReference type="SAM" id="Phobius"/>
    </source>
</evidence>
<proteinExistence type="predicted"/>
<dbReference type="Proteomes" id="UP000325723">
    <property type="component" value="Unassembled WGS sequence"/>
</dbReference>
<organism evidence="2 3">
    <name type="scientific">Pseudomonas fluorescens</name>
    <dbReference type="NCBI Taxonomy" id="294"/>
    <lineage>
        <taxon>Bacteria</taxon>
        <taxon>Pseudomonadati</taxon>
        <taxon>Pseudomonadota</taxon>
        <taxon>Gammaproteobacteria</taxon>
        <taxon>Pseudomonadales</taxon>
        <taxon>Pseudomonadaceae</taxon>
        <taxon>Pseudomonas</taxon>
    </lineage>
</organism>
<reference evidence="2 3" key="1">
    <citation type="submission" date="2019-09" db="EMBL/GenBank/DDBJ databases">
        <authorList>
            <person name="Chandra G."/>
            <person name="Truman W A."/>
        </authorList>
    </citation>
    <scope>NUCLEOTIDE SEQUENCE [LARGE SCALE GENOMIC DNA]</scope>
    <source>
        <strain evidence="2">PS900</strain>
    </source>
</reference>
<evidence type="ECO:0000313" key="2">
    <source>
        <dbReference type="EMBL" id="VVO86201.1"/>
    </source>
</evidence>
<feature type="transmembrane region" description="Helical" evidence="1">
    <location>
        <begin position="25"/>
        <end position="46"/>
    </location>
</feature>
<keyword evidence="1" id="KW-1133">Transmembrane helix</keyword>